<dbReference type="eggNOG" id="arCOG00202">
    <property type="taxonomic scope" value="Archaea"/>
</dbReference>
<keyword evidence="5" id="KW-0067">ATP-binding</keyword>
<dbReference type="OrthoDB" id="15473at2157"/>
<reference evidence="8 9" key="1">
    <citation type="journal article" date="2012" name="J. Bacteriol.">
        <title>Complete Genome Sequence of Desulfurococcus fermentans, a Hyperthermophilic Cellulolytic Crenarchaeon Isolated from a Freshwater Hot Spring in Kamchatka, Russia.</title>
        <authorList>
            <person name="Susanti D."/>
            <person name="Johnson E.F."/>
            <person name="Rodriguez J.R."/>
            <person name="Anderson I."/>
            <person name="Perevalova A.A."/>
            <person name="Kyrpides N."/>
            <person name="Lucas S."/>
            <person name="Han J."/>
            <person name="Lapidus A."/>
            <person name="Cheng J.F."/>
            <person name="Goodwin L."/>
            <person name="Pitluck S."/>
            <person name="Mavrommatis K."/>
            <person name="Peters L."/>
            <person name="Land M.L."/>
            <person name="Hauser L."/>
            <person name="Gopalan V."/>
            <person name="Chan P.P."/>
            <person name="Lowe T.M."/>
            <person name="Atomi H."/>
            <person name="Bonch-Osmolovskaya E.A."/>
            <person name="Woyke T."/>
            <person name="Mukhopadhyay B."/>
        </authorList>
    </citation>
    <scope>NUCLEOTIDE SEQUENCE [LARGE SCALE GENOMIC DNA]</scope>
    <source>
        <strain evidence="8 9">DSM 16532</strain>
    </source>
</reference>
<dbReference type="KEGG" id="dfd:Desfe_0158"/>
<keyword evidence="4" id="KW-0547">Nucleotide-binding</keyword>
<dbReference type="GO" id="GO:0016887">
    <property type="term" value="F:ATP hydrolysis activity"/>
    <property type="evidence" value="ECO:0007669"/>
    <property type="project" value="InterPro"/>
</dbReference>
<comment type="function">
    <text evidence="6">Probably part of an ABC transporter complex. Responsible for energy coupling to the transport system.</text>
</comment>
<dbReference type="Proteomes" id="UP000006175">
    <property type="component" value="Chromosome"/>
</dbReference>
<dbReference type="AlphaFoldDB" id="I3XQ45"/>
<dbReference type="SMART" id="SM00382">
    <property type="entry name" value="AAA"/>
    <property type="match status" value="1"/>
</dbReference>
<dbReference type="PROSITE" id="PS50893">
    <property type="entry name" value="ABC_TRANSPORTER_2"/>
    <property type="match status" value="1"/>
</dbReference>
<keyword evidence="9" id="KW-1185">Reference proteome</keyword>
<gene>
    <name evidence="8" type="ORF">Desfe_0158</name>
</gene>
<dbReference type="EMBL" id="CP003321">
    <property type="protein sequence ID" value="AFL66069.1"/>
    <property type="molecule type" value="Genomic_DNA"/>
</dbReference>
<sequence>MRIRLTNVWFKYSGSHEWVLRDVSTEFENGRIIVIRGHNGSGKTTLLKIASLLYKPVKGVVYVDSNDVWSTNSTSYYRGKVVYVPDKPVVVRGNVYDNIALGLRIQEYGEREIKERVNSIAEELGIEELLGKKSRELSAGEKQLVTLARVLVLNPAIMFLDEPLTYLDKERRESVIKLFNRFKHRGTGLVIVTHLYESINGLEIDKELLLEKGRLLALNH</sequence>
<dbReference type="PROSITE" id="PS00211">
    <property type="entry name" value="ABC_TRANSPORTER_1"/>
    <property type="match status" value="1"/>
</dbReference>
<dbReference type="Gene3D" id="3.40.50.300">
    <property type="entry name" value="P-loop containing nucleotide triphosphate hydrolases"/>
    <property type="match status" value="1"/>
</dbReference>
<comment type="similarity">
    <text evidence="2">Belongs to the ABC transporter superfamily.</text>
</comment>
<dbReference type="SUPFAM" id="SSF52540">
    <property type="entry name" value="P-loop containing nucleoside triphosphate hydrolases"/>
    <property type="match status" value="1"/>
</dbReference>
<dbReference type="InterPro" id="IPR003593">
    <property type="entry name" value="AAA+_ATPase"/>
</dbReference>
<dbReference type="InterPro" id="IPR017871">
    <property type="entry name" value="ABC_transporter-like_CS"/>
</dbReference>
<dbReference type="Pfam" id="PF00005">
    <property type="entry name" value="ABC_tran"/>
    <property type="match status" value="1"/>
</dbReference>
<dbReference type="GO" id="GO:0043190">
    <property type="term" value="C:ATP-binding cassette (ABC) transporter complex"/>
    <property type="evidence" value="ECO:0007669"/>
    <property type="project" value="TreeGrafter"/>
</dbReference>
<evidence type="ECO:0000256" key="5">
    <source>
        <dbReference type="ARBA" id="ARBA00022840"/>
    </source>
</evidence>
<feature type="domain" description="ABC transporter" evidence="7">
    <location>
        <begin position="3"/>
        <end position="218"/>
    </location>
</feature>
<evidence type="ECO:0000259" key="7">
    <source>
        <dbReference type="PROSITE" id="PS50893"/>
    </source>
</evidence>
<evidence type="ECO:0000313" key="8">
    <source>
        <dbReference type="EMBL" id="AFL66069.1"/>
    </source>
</evidence>
<dbReference type="GO" id="GO:0005524">
    <property type="term" value="F:ATP binding"/>
    <property type="evidence" value="ECO:0007669"/>
    <property type="project" value="UniProtKB-KW"/>
</dbReference>
<organism evidence="8 9">
    <name type="scientific">Desulfurococcus amylolyticus DSM 16532</name>
    <dbReference type="NCBI Taxonomy" id="768672"/>
    <lineage>
        <taxon>Archaea</taxon>
        <taxon>Thermoproteota</taxon>
        <taxon>Thermoprotei</taxon>
        <taxon>Desulfurococcales</taxon>
        <taxon>Desulfurococcaceae</taxon>
        <taxon>Desulfurococcus</taxon>
    </lineage>
</organism>
<evidence type="ECO:0000256" key="3">
    <source>
        <dbReference type="ARBA" id="ARBA00022448"/>
    </source>
</evidence>
<evidence type="ECO:0000313" key="9">
    <source>
        <dbReference type="Proteomes" id="UP000006175"/>
    </source>
</evidence>
<evidence type="ECO:0000256" key="6">
    <source>
        <dbReference type="ARBA" id="ARBA00025157"/>
    </source>
</evidence>
<evidence type="ECO:0000256" key="4">
    <source>
        <dbReference type="ARBA" id="ARBA00022741"/>
    </source>
</evidence>
<dbReference type="RefSeq" id="WP_014766973.1">
    <property type="nucleotide sequence ID" value="NC_018001.1"/>
</dbReference>
<evidence type="ECO:0000256" key="2">
    <source>
        <dbReference type="ARBA" id="ARBA00005417"/>
    </source>
</evidence>
<keyword evidence="3" id="KW-0813">Transport</keyword>
<name>I3XQ45_DESAM</name>
<dbReference type="InterPro" id="IPR015856">
    <property type="entry name" value="ABC_transpr_CbiO/EcfA_su"/>
</dbReference>
<dbReference type="PANTHER" id="PTHR43553:SF24">
    <property type="entry name" value="ENERGY-COUPLING FACTOR TRANSPORTER ATP-BINDING PROTEIN ECFA1"/>
    <property type="match status" value="1"/>
</dbReference>
<proteinExistence type="inferred from homology"/>
<evidence type="ECO:0000256" key="1">
    <source>
        <dbReference type="ARBA" id="ARBA00004202"/>
    </source>
</evidence>
<dbReference type="GO" id="GO:0042626">
    <property type="term" value="F:ATPase-coupled transmembrane transporter activity"/>
    <property type="evidence" value="ECO:0007669"/>
    <property type="project" value="TreeGrafter"/>
</dbReference>
<accession>I3XQ45</accession>
<comment type="subcellular location">
    <subcellularLocation>
        <location evidence="1">Cell membrane</location>
        <topology evidence="1">Peripheral membrane protein</topology>
    </subcellularLocation>
</comment>
<protein>
    <submittedName>
        <fullName evidence="8">ABC transporter related protein</fullName>
    </submittedName>
</protein>
<dbReference type="PANTHER" id="PTHR43553">
    <property type="entry name" value="HEAVY METAL TRANSPORTER"/>
    <property type="match status" value="1"/>
</dbReference>
<dbReference type="InterPro" id="IPR027417">
    <property type="entry name" value="P-loop_NTPase"/>
</dbReference>
<dbReference type="InterPro" id="IPR050095">
    <property type="entry name" value="ECF_ABC_transporter_ATP-bd"/>
</dbReference>
<dbReference type="HOGENOM" id="CLU_000604_1_22_2"/>
<dbReference type="InterPro" id="IPR003439">
    <property type="entry name" value="ABC_transporter-like_ATP-bd"/>
</dbReference>
<dbReference type="CDD" id="cd03225">
    <property type="entry name" value="ABC_cobalt_CbiO_domain1"/>
    <property type="match status" value="1"/>
</dbReference>
<dbReference type="GeneID" id="13062491"/>